<organism evidence="1 2">
    <name type="scientific">Plasmopara halstedii</name>
    <name type="common">Downy mildew of sunflower</name>
    <dbReference type="NCBI Taxonomy" id="4781"/>
    <lineage>
        <taxon>Eukaryota</taxon>
        <taxon>Sar</taxon>
        <taxon>Stramenopiles</taxon>
        <taxon>Oomycota</taxon>
        <taxon>Peronosporomycetes</taxon>
        <taxon>Peronosporales</taxon>
        <taxon>Peronosporaceae</taxon>
        <taxon>Plasmopara</taxon>
    </lineage>
</organism>
<dbReference type="Proteomes" id="UP000054928">
    <property type="component" value="Unassembled WGS sequence"/>
</dbReference>
<keyword evidence="2" id="KW-1185">Reference proteome</keyword>
<proteinExistence type="predicted"/>
<dbReference type="GeneID" id="36402134"/>
<evidence type="ECO:0000313" key="1">
    <source>
        <dbReference type="EMBL" id="CEG49309.1"/>
    </source>
</evidence>
<sequence length="62" mass="6990">MITLSGRQIQLWLGSLEFAFVETKECNPLSWFSGRLNVTRSSIFAFGVDRSELIPQSLGEIL</sequence>
<dbReference type="AlphaFoldDB" id="A0A0P1B573"/>
<name>A0A0P1B573_PLAHL</name>
<reference evidence="2" key="1">
    <citation type="submission" date="2014-09" db="EMBL/GenBank/DDBJ databases">
        <authorList>
            <person name="Sharma Rahul"/>
            <person name="Thines Marco"/>
        </authorList>
    </citation>
    <scope>NUCLEOTIDE SEQUENCE [LARGE SCALE GENOMIC DNA]</scope>
</reference>
<dbReference type="EMBL" id="CCYD01003042">
    <property type="protein sequence ID" value="CEG49309.1"/>
    <property type="molecule type" value="Genomic_DNA"/>
</dbReference>
<protein>
    <submittedName>
        <fullName evidence="1">Uncharacterized protein</fullName>
    </submittedName>
</protein>
<evidence type="ECO:0000313" key="2">
    <source>
        <dbReference type="Proteomes" id="UP000054928"/>
    </source>
</evidence>
<dbReference type="RefSeq" id="XP_024585678.1">
    <property type="nucleotide sequence ID" value="XM_024720484.1"/>
</dbReference>
<accession>A0A0P1B573</accession>